<proteinExistence type="predicted"/>
<dbReference type="PANTHER" id="PTHR34978:SF3">
    <property type="entry name" value="SLR0241 PROTEIN"/>
    <property type="match status" value="1"/>
</dbReference>
<evidence type="ECO:0000256" key="1">
    <source>
        <dbReference type="ARBA" id="ARBA00004167"/>
    </source>
</evidence>
<dbReference type="GO" id="GO:0015891">
    <property type="term" value="P:siderophore transport"/>
    <property type="evidence" value="ECO:0007669"/>
    <property type="project" value="InterPro"/>
</dbReference>
<dbReference type="AlphaFoldDB" id="A0AAU7DQ40"/>
<dbReference type="Gene3D" id="3.30.2010.10">
    <property type="entry name" value="Metalloproteases ('zincins'), catalytic domain"/>
    <property type="match status" value="1"/>
</dbReference>
<keyword evidence="3 5" id="KW-1133">Transmembrane helix</keyword>
<dbReference type="GO" id="GO:0030288">
    <property type="term" value="C:outer membrane-bounded periplasmic space"/>
    <property type="evidence" value="ECO:0007669"/>
    <property type="project" value="InterPro"/>
</dbReference>
<keyword evidence="4 5" id="KW-0472">Membrane</keyword>
<evidence type="ECO:0000259" key="6">
    <source>
        <dbReference type="PROSITE" id="PS52015"/>
    </source>
</evidence>
<dbReference type="EMBL" id="CP121196">
    <property type="protein sequence ID" value="XBH19526.1"/>
    <property type="molecule type" value="Genomic_DNA"/>
</dbReference>
<dbReference type="NCBIfam" id="TIGR01352">
    <property type="entry name" value="tonB_Cterm"/>
    <property type="match status" value="1"/>
</dbReference>
<dbReference type="InterPro" id="IPR006260">
    <property type="entry name" value="TonB/TolA_C"/>
</dbReference>
<dbReference type="RefSeq" id="WP_348264744.1">
    <property type="nucleotide sequence ID" value="NZ_CP121196.1"/>
</dbReference>
<dbReference type="InterPro" id="IPR003538">
    <property type="entry name" value="TonB"/>
</dbReference>
<evidence type="ECO:0000256" key="5">
    <source>
        <dbReference type="SAM" id="Phobius"/>
    </source>
</evidence>
<dbReference type="InterPro" id="IPR037682">
    <property type="entry name" value="TonB_C"/>
</dbReference>
<dbReference type="Pfam" id="PF03544">
    <property type="entry name" value="TonB_C"/>
    <property type="match status" value="1"/>
</dbReference>
<feature type="domain" description="TonB C-terminal" evidence="6">
    <location>
        <begin position="356"/>
        <end position="445"/>
    </location>
</feature>
<dbReference type="GO" id="GO:0016020">
    <property type="term" value="C:membrane"/>
    <property type="evidence" value="ECO:0007669"/>
    <property type="project" value="UniProtKB-SubCell"/>
</dbReference>
<dbReference type="PANTHER" id="PTHR34978">
    <property type="entry name" value="POSSIBLE SENSOR-TRANSDUCER PROTEIN BLAR"/>
    <property type="match status" value="1"/>
</dbReference>
<evidence type="ECO:0000313" key="7">
    <source>
        <dbReference type="EMBL" id="XBH19526.1"/>
    </source>
</evidence>
<accession>A0AAU7DQ40</accession>
<comment type="subcellular location">
    <subcellularLocation>
        <location evidence="1">Membrane</location>
        <topology evidence="1">Single-pass membrane protein</topology>
    </subcellularLocation>
</comment>
<feature type="transmembrane region" description="Helical" evidence="5">
    <location>
        <begin position="12"/>
        <end position="32"/>
    </location>
</feature>
<dbReference type="CDD" id="cd07341">
    <property type="entry name" value="M56_BlaR1_MecR1_like"/>
    <property type="match status" value="1"/>
</dbReference>
<dbReference type="Gene3D" id="3.30.1150.10">
    <property type="match status" value="1"/>
</dbReference>
<dbReference type="InterPro" id="IPR052173">
    <property type="entry name" value="Beta-lactam_resp_regulator"/>
</dbReference>
<dbReference type="PRINTS" id="PR01374">
    <property type="entry name" value="TONBPROTEIN"/>
</dbReference>
<dbReference type="InterPro" id="IPR008756">
    <property type="entry name" value="Peptidase_M56"/>
</dbReference>
<feature type="transmembrane region" description="Helical" evidence="5">
    <location>
        <begin position="311"/>
        <end position="334"/>
    </location>
</feature>
<dbReference type="SUPFAM" id="SSF74653">
    <property type="entry name" value="TolA/TonB C-terminal domain"/>
    <property type="match status" value="1"/>
</dbReference>
<evidence type="ECO:0000256" key="2">
    <source>
        <dbReference type="ARBA" id="ARBA00022692"/>
    </source>
</evidence>
<evidence type="ECO:0000256" key="3">
    <source>
        <dbReference type="ARBA" id="ARBA00022989"/>
    </source>
</evidence>
<dbReference type="GO" id="GO:0031992">
    <property type="term" value="F:energy transducer activity"/>
    <property type="evidence" value="ECO:0007669"/>
    <property type="project" value="InterPro"/>
</dbReference>
<organism evidence="7">
    <name type="scientific">Telmatobacter sp. DSM 110680</name>
    <dbReference type="NCBI Taxonomy" id="3036704"/>
    <lineage>
        <taxon>Bacteria</taxon>
        <taxon>Pseudomonadati</taxon>
        <taxon>Acidobacteriota</taxon>
        <taxon>Terriglobia</taxon>
        <taxon>Terriglobales</taxon>
        <taxon>Acidobacteriaceae</taxon>
        <taxon>Telmatobacter</taxon>
    </lineage>
</organism>
<name>A0AAU7DQ40_9BACT</name>
<keyword evidence="2 5" id="KW-0812">Transmembrane</keyword>
<dbReference type="GO" id="GO:0055085">
    <property type="term" value="P:transmembrane transport"/>
    <property type="evidence" value="ECO:0007669"/>
    <property type="project" value="InterPro"/>
</dbReference>
<protein>
    <submittedName>
        <fullName evidence="7">M56 family metallopeptidase</fullName>
    </submittedName>
</protein>
<dbReference type="Pfam" id="PF05569">
    <property type="entry name" value="Peptidase_M56"/>
    <property type="match status" value="1"/>
</dbReference>
<dbReference type="PROSITE" id="PS52015">
    <property type="entry name" value="TONB_CTD"/>
    <property type="match status" value="1"/>
</dbReference>
<sequence length="445" mass="49017">MSGFASVLTDYVLNSLWQAPLLFAAAWVAARLMRAAGSAAEHRVWVGALLLESVLPAVSIFPWQRIHIAWRWHALVASPVDAQVAVQVGPGSGFAALRVPPLLITALSVAYVLLTVFFMARLMWQCARLWVLMRGTEPLELTGEDALLRARWSSRFGINRPISLVSSREIFSPVTLGVARKYVVLPAGMMNRMRDRDLETAIAHEFAHIRRNDFLKNLTYEVLALPVSYHPCLWLTRQRITETREMVCDEMAAGMSGNQEYAQSLLRLATLLLQGGPVRIPHAIGVFDANTLERRLMRLTEKKKEIGRLRLLVSLGACFALGVATATSAVALGFGAEQDSASSSDLSKSIPTSISPEKMQERVMTKVPPTYPPEAKSARIQGAVVLKAVIGKDGHVENLKVISGPSKLQQSALDAVRQWVYKPYLVNGAPVEVETKISVIYSLKK</sequence>
<reference evidence="7" key="1">
    <citation type="submission" date="2023-03" db="EMBL/GenBank/DDBJ databases">
        <title>Edaphobacter sp.</title>
        <authorList>
            <person name="Huber K.J."/>
            <person name="Papendorf J."/>
            <person name="Pilke C."/>
            <person name="Bunk B."/>
            <person name="Sproeer C."/>
            <person name="Pester M."/>
        </authorList>
    </citation>
    <scope>NUCLEOTIDE SEQUENCE</scope>
    <source>
        <strain evidence="7">DSM 110680</strain>
    </source>
</reference>
<feature type="transmembrane region" description="Helical" evidence="5">
    <location>
        <begin position="44"/>
        <end position="63"/>
    </location>
</feature>
<gene>
    <name evidence="7" type="ORF">P8935_09435</name>
</gene>
<feature type="transmembrane region" description="Helical" evidence="5">
    <location>
        <begin position="102"/>
        <end position="124"/>
    </location>
</feature>
<evidence type="ECO:0000256" key="4">
    <source>
        <dbReference type="ARBA" id="ARBA00023136"/>
    </source>
</evidence>